<protein>
    <submittedName>
        <fullName evidence="2">Uncharacterized protein</fullName>
    </submittedName>
</protein>
<evidence type="ECO:0000256" key="1">
    <source>
        <dbReference type="SAM" id="MobiDB-lite"/>
    </source>
</evidence>
<evidence type="ECO:0000313" key="2">
    <source>
        <dbReference type="EMBL" id="MEQ2309265.1"/>
    </source>
</evidence>
<proteinExistence type="predicted"/>
<feature type="region of interest" description="Disordered" evidence="1">
    <location>
        <begin position="87"/>
        <end position="115"/>
    </location>
</feature>
<organism evidence="2 3">
    <name type="scientific">Ameca splendens</name>
    <dbReference type="NCBI Taxonomy" id="208324"/>
    <lineage>
        <taxon>Eukaryota</taxon>
        <taxon>Metazoa</taxon>
        <taxon>Chordata</taxon>
        <taxon>Craniata</taxon>
        <taxon>Vertebrata</taxon>
        <taxon>Euteleostomi</taxon>
        <taxon>Actinopterygii</taxon>
        <taxon>Neopterygii</taxon>
        <taxon>Teleostei</taxon>
        <taxon>Neoteleostei</taxon>
        <taxon>Acanthomorphata</taxon>
        <taxon>Ovalentaria</taxon>
        <taxon>Atherinomorphae</taxon>
        <taxon>Cyprinodontiformes</taxon>
        <taxon>Goodeidae</taxon>
        <taxon>Ameca</taxon>
    </lineage>
</organism>
<keyword evidence="3" id="KW-1185">Reference proteome</keyword>
<name>A0ABV0ZSZ9_9TELE</name>
<dbReference type="Proteomes" id="UP001469553">
    <property type="component" value="Unassembled WGS sequence"/>
</dbReference>
<accession>A0ABV0ZSZ9</accession>
<evidence type="ECO:0000313" key="3">
    <source>
        <dbReference type="Proteomes" id="UP001469553"/>
    </source>
</evidence>
<reference evidence="2 3" key="1">
    <citation type="submission" date="2021-06" db="EMBL/GenBank/DDBJ databases">
        <authorList>
            <person name="Palmer J.M."/>
        </authorList>
    </citation>
    <scope>NUCLEOTIDE SEQUENCE [LARGE SCALE GENOMIC DNA]</scope>
    <source>
        <strain evidence="2 3">AS_MEX2019</strain>
        <tissue evidence="2">Muscle</tissue>
    </source>
</reference>
<feature type="compositionally biased region" description="Polar residues" evidence="1">
    <location>
        <begin position="100"/>
        <end position="109"/>
    </location>
</feature>
<sequence>MVKFCAVLVGVVDTPCSLLASPRVPAVPALLQSSSVGETSFRTVLQSSSMGSSLQSFSTVPGSTLMNSSGDRAQDFLLHALLSELVGTPPHKPSHEFPSSPATCLQDSEINPRKH</sequence>
<dbReference type="EMBL" id="JAHRIP010071801">
    <property type="protein sequence ID" value="MEQ2309265.1"/>
    <property type="molecule type" value="Genomic_DNA"/>
</dbReference>
<comment type="caution">
    <text evidence="2">The sequence shown here is derived from an EMBL/GenBank/DDBJ whole genome shotgun (WGS) entry which is preliminary data.</text>
</comment>
<gene>
    <name evidence="2" type="ORF">AMECASPLE_036810</name>
</gene>